<reference evidence="2" key="1">
    <citation type="journal article" date="2020" name="Nature">
        <title>Giant virus diversity and host interactions through global metagenomics.</title>
        <authorList>
            <person name="Schulz F."/>
            <person name="Roux S."/>
            <person name="Paez-Espino D."/>
            <person name="Jungbluth S."/>
            <person name="Walsh D.A."/>
            <person name="Denef V.J."/>
            <person name="McMahon K.D."/>
            <person name="Konstantinidis K.T."/>
            <person name="Eloe-Fadrosh E.A."/>
            <person name="Kyrpides N.C."/>
            <person name="Woyke T."/>
        </authorList>
    </citation>
    <scope>NUCLEOTIDE SEQUENCE</scope>
    <source>
        <strain evidence="2">GVMAG-M-3300023184-62</strain>
    </source>
</reference>
<proteinExistence type="predicted"/>
<sequence>MPHIRRNTRKSRKHRLTRRKSYRMKRGGGLREDADSALTSYVKEHNISKYDFFMNMLNKTKTNPNPIAIGNFVFRLIGHRDYYLQARPLTDEDTPEALRAMANVSDNVYIDNNNKDKYVTVMQISDR</sequence>
<feature type="region of interest" description="Disordered" evidence="1">
    <location>
        <begin position="1"/>
        <end position="30"/>
    </location>
</feature>
<evidence type="ECO:0000256" key="1">
    <source>
        <dbReference type="SAM" id="MobiDB-lite"/>
    </source>
</evidence>
<dbReference type="EMBL" id="MN740152">
    <property type="protein sequence ID" value="QHT89951.1"/>
    <property type="molecule type" value="Genomic_DNA"/>
</dbReference>
<accession>A0A6C0IA94</accession>
<dbReference type="AlphaFoldDB" id="A0A6C0IA94"/>
<name>A0A6C0IA94_9ZZZZ</name>
<protein>
    <submittedName>
        <fullName evidence="2">Uncharacterized protein</fullName>
    </submittedName>
</protein>
<evidence type="ECO:0000313" key="2">
    <source>
        <dbReference type="EMBL" id="QHT89951.1"/>
    </source>
</evidence>
<organism evidence="2">
    <name type="scientific">viral metagenome</name>
    <dbReference type="NCBI Taxonomy" id="1070528"/>
    <lineage>
        <taxon>unclassified sequences</taxon>
        <taxon>metagenomes</taxon>
        <taxon>organismal metagenomes</taxon>
    </lineage>
</organism>
<feature type="compositionally biased region" description="Basic residues" evidence="1">
    <location>
        <begin position="1"/>
        <end position="28"/>
    </location>
</feature>